<protein>
    <submittedName>
        <fullName evidence="1">Uncharacterized protein</fullName>
    </submittedName>
</protein>
<evidence type="ECO:0000313" key="1">
    <source>
        <dbReference type="EMBL" id="QEG17078.1"/>
    </source>
</evidence>
<accession>A0ABX5YN60</accession>
<name>A0ABX5YN60_9PLAN</name>
<keyword evidence="2" id="KW-1185">Reference proteome</keyword>
<gene>
    <name evidence="1" type="ORF">GmarT_29560</name>
</gene>
<reference evidence="1 2" key="1">
    <citation type="submission" date="2019-08" db="EMBL/GenBank/DDBJ databases">
        <title>Deep-cultivation of Planctomycetes and their phenomic and genomic characterization uncovers novel biology.</title>
        <authorList>
            <person name="Wiegand S."/>
            <person name="Jogler M."/>
            <person name="Boedeker C."/>
            <person name="Pinto D."/>
            <person name="Vollmers J."/>
            <person name="Rivas-Marin E."/>
            <person name="Kohn T."/>
            <person name="Peeters S.H."/>
            <person name="Heuer A."/>
            <person name="Rast P."/>
            <person name="Oberbeckmann S."/>
            <person name="Bunk B."/>
            <person name="Jeske O."/>
            <person name="Meyerdierks A."/>
            <person name="Storesund J.E."/>
            <person name="Kallscheuer N."/>
            <person name="Luecker S."/>
            <person name="Lage O.M."/>
            <person name="Pohl T."/>
            <person name="Merkel B.J."/>
            <person name="Hornburger P."/>
            <person name="Mueller R.-W."/>
            <person name="Bruemmer F."/>
            <person name="Labrenz M."/>
            <person name="Spormann A.M."/>
            <person name="Op den Camp H."/>
            <person name="Overmann J."/>
            <person name="Amann R."/>
            <person name="Jetten M.S.M."/>
            <person name="Mascher T."/>
            <person name="Medema M.H."/>
            <person name="Devos D.P."/>
            <person name="Kaster A.-K."/>
            <person name="Ovreas L."/>
            <person name="Rohde M."/>
            <person name="Galperin M.Y."/>
            <person name="Jogler C."/>
        </authorList>
    </citation>
    <scope>NUCLEOTIDE SEQUENCE [LARGE SCALE GENOMIC DNA]</scope>
    <source>
        <strain evidence="1 2">DSM 8797</strain>
    </source>
</reference>
<evidence type="ECO:0000313" key="2">
    <source>
        <dbReference type="Proteomes" id="UP000322887"/>
    </source>
</evidence>
<organism evidence="1 2">
    <name type="scientific">Gimesia maris</name>
    <dbReference type="NCBI Taxonomy" id="122"/>
    <lineage>
        <taxon>Bacteria</taxon>
        <taxon>Pseudomonadati</taxon>
        <taxon>Planctomycetota</taxon>
        <taxon>Planctomycetia</taxon>
        <taxon>Planctomycetales</taxon>
        <taxon>Planctomycetaceae</taxon>
        <taxon>Gimesia</taxon>
    </lineage>
</organism>
<proteinExistence type="predicted"/>
<sequence length="36" mass="4146">MDVKAIESLMPELESFVSRYLSHFGRVQNHAHAMTI</sequence>
<dbReference type="EMBL" id="CP042910">
    <property type="protein sequence ID" value="QEG17078.1"/>
    <property type="molecule type" value="Genomic_DNA"/>
</dbReference>
<dbReference type="Proteomes" id="UP000322887">
    <property type="component" value="Chromosome"/>
</dbReference>